<dbReference type="Proteomes" id="UP000004947">
    <property type="component" value="Unassembled WGS sequence"/>
</dbReference>
<proteinExistence type="predicted"/>
<evidence type="ECO:0000256" key="1">
    <source>
        <dbReference type="SAM" id="Coils"/>
    </source>
</evidence>
<protein>
    <recommendedName>
        <fullName evidence="4">SlyX protein</fullName>
    </recommendedName>
</protein>
<accession>A6DS10</accession>
<dbReference type="InterPro" id="IPR007236">
    <property type="entry name" value="SlyX"/>
</dbReference>
<keyword evidence="1" id="KW-0175">Coiled coil</keyword>
<organism evidence="2 3">
    <name type="scientific">Lentisphaera araneosa HTCC2155</name>
    <dbReference type="NCBI Taxonomy" id="313628"/>
    <lineage>
        <taxon>Bacteria</taxon>
        <taxon>Pseudomonadati</taxon>
        <taxon>Lentisphaerota</taxon>
        <taxon>Lentisphaeria</taxon>
        <taxon>Lentisphaerales</taxon>
        <taxon>Lentisphaeraceae</taxon>
        <taxon>Lentisphaera</taxon>
    </lineage>
</organism>
<comment type="caution">
    <text evidence="2">The sequence shown here is derived from an EMBL/GenBank/DDBJ whole genome shotgun (WGS) entry which is preliminary data.</text>
</comment>
<dbReference type="OrthoDB" id="5771733at2"/>
<dbReference type="EMBL" id="ABCK01000027">
    <property type="protein sequence ID" value="EDM25585.1"/>
    <property type="molecule type" value="Genomic_DNA"/>
</dbReference>
<keyword evidence="3" id="KW-1185">Reference proteome</keyword>
<reference evidence="2 3" key="1">
    <citation type="journal article" date="2010" name="J. Bacteriol.">
        <title>Genome sequence of Lentisphaera araneosa HTCC2155T, the type species of the order Lentisphaerales in the phylum Lentisphaerae.</title>
        <authorList>
            <person name="Thrash J.C."/>
            <person name="Cho J.C."/>
            <person name="Vergin K.L."/>
            <person name="Morris R.M."/>
            <person name="Giovannoni S.J."/>
        </authorList>
    </citation>
    <scope>NUCLEOTIDE SEQUENCE [LARGE SCALE GENOMIC DNA]</scope>
    <source>
        <strain evidence="2 3">HTCC2155</strain>
    </source>
</reference>
<evidence type="ECO:0000313" key="2">
    <source>
        <dbReference type="EMBL" id="EDM25585.1"/>
    </source>
</evidence>
<feature type="coiled-coil region" evidence="1">
    <location>
        <begin position="23"/>
        <end position="50"/>
    </location>
</feature>
<dbReference type="RefSeq" id="WP_007280628.1">
    <property type="nucleotide sequence ID" value="NZ_ABCK01000027.1"/>
</dbReference>
<dbReference type="STRING" id="313628.LNTAR_08181"/>
<name>A6DS10_9BACT</name>
<evidence type="ECO:0000313" key="3">
    <source>
        <dbReference type="Proteomes" id="UP000004947"/>
    </source>
</evidence>
<gene>
    <name evidence="2" type="ORF">LNTAR_08181</name>
</gene>
<dbReference type="Pfam" id="PF04102">
    <property type="entry name" value="SlyX"/>
    <property type="match status" value="1"/>
</dbReference>
<sequence>MSSDFEQRLIRLESLISMQDDMIETLNEVITSQQMELQDIKREIKTMQESIESDPIEMNQRPPHY</sequence>
<evidence type="ECO:0008006" key="4">
    <source>
        <dbReference type="Google" id="ProtNLM"/>
    </source>
</evidence>
<dbReference type="AlphaFoldDB" id="A6DS10"/>
<dbReference type="Gene3D" id="1.20.5.300">
    <property type="match status" value="1"/>
</dbReference>